<organism evidence="3 4">
    <name type="scientific">Amycolatopsis viridis</name>
    <dbReference type="NCBI Taxonomy" id="185678"/>
    <lineage>
        <taxon>Bacteria</taxon>
        <taxon>Bacillati</taxon>
        <taxon>Actinomycetota</taxon>
        <taxon>Actinomycetes</taxon>
        <taxon>Pseudonocardiales</taxon>
        <taxon>Pseudonocardiaceae</taxon>
        <taxon>Amycolatopsis</taxon>
    </lineage>
</organism>
<feature type="domain" description="HTH cro/C1-type" evidence="2">
    <location>
        <begin position="17"/>
        <end position="73"/>
    </location>
</feature>
<dbReference type="SUPFAM" id="SSF47413">
    <property type="entry name" value="lambda repressor-like DNA-binding domains"/>
    <property type="match status" value="1"/>
</dbReference>
<dbReference type="CDD" id="cd00093">
    <property type="entry name" value="HTH_XRE"/>
    <property type="match status" value="1"/>
</dbReference>
<feature type="region of interest" description="Disordered" evidence="1">
    <location>
        <begin position="80"/>
        <end position="102"/>
    </location>
</feature>
<protein>
    <submittedName>
        <fullName evidence="3">Transcriptional regulator with XRE-family HTH domain</fullName>
    </submittedName>
</protein>
<name>A0ABX0SVH5_9PSEU</name>
<proteinExistence type="predicted"/>
<feature type="compositionally biased region" description="Basic residues" evidence="1">
    <location>
        <begin position="90"/>
        <end position="102"/>
    </location>
</feature>
<evidence type="ECO:0000313" key="3">
    <source>
        <dbReference type="EMBL" id="NIH80973.1"/>
    </source>
</evidence>
<evidence type="ECO:0000259" key="2">
    <source>
        <dbReference type="PROSITE" id="PS50943"/>
    </source>
</evidence>
<sequence>MENEQPALFAAAVGDVLRELRTRRGWTRSDLSTRMGGAVSPSAISGYENGYRALKLELLAELCTALGARVDTVVATADRRVRSPSPARAHVLRHRNRRHASL</sequence>
<gene>
    <name evidence="3" type="ORF">FHX46_003503</name>
</gene>
<evidence type="ECO:0000256" key="1">
    <source>
        <dbReference type="SAM" id="MobiDB-lite"/>
    </source>
</evidence>
<dbReference type="InterPro" id="IPR001387">
    <property type="entry name" value="Cro/C1-type_HTH"/>
</dbReference>
<dbReference type="Proteomes" id="UP000754495">
    <property type="component" value="Unassembled WGS sequence"/>
</dbReference>
<dbReference type="PROSITE" id="PS50943">
    <property type="entry name" value="HTH_CROC1"/>
    <property type="match status" value="1"/>
</dbReference>
<dbReference type="SMART" id="SM00530">
    <property type="entry name" value="HTH_XRE"/>
    <property type="match status" value="1"/>
</dbReference>
<accession>A0ABX0SVH5</accession>
<reference evidence="3 4" key="1">
    <citation type="submission" date="2020-03" db="EMBL/GenBank/DDBJ databases">
        <title>Sequencing the genomes of 1000 actinobacteria strains.</title>
        <authorList>
            <person name="Klenk H.-P."/>
        </authorList>
    </citation>
    <scope>NUCLEOTIDE SEQUENCE [LARGE SCALE GENOMIC DNA]</scope>
    <source>
        <strain evidence="3 4">DSM 45668</strain>
    </source>
</reference>
<evidence type="ECO:0000313" key="4">
    <source>
        <dbReference type="Proteomes" id="UP000754495"/>
    </source>
</evidence>
<dbReference type="InterPro" id="IPR010982">
    <property type="entry name" value="Lambda_DNA-bd_dom_sf"/>
</dbReference>
<dbReference type="EMBL" id="JAANOU010000001">
    <property type="protein sequence ID" value="NIH80973.1"/>
    <property type="molecule type" value="Genomic_DNA"/>
</dbReference>
<keyword evidence="4" id="KW-1185">Reference proteome</keyword>
<dbReference type="Pfam" id="PF01381">
    <property type="entry name" value="HTH_3"/>
    <property type="match status" value="1"/>
</dbReference>
<dbReference type="RefSeq" id="WP_167116029.1">
    <property type="nucleotide sequence ID" value="NZ_JAANOU010000001.1"/>
</dbReference>
<comment type="caution">
    <text evidence="3">The sequence shown here is derived from an EMBL/GenBank/DDBJ whole genome shotgun (WGS) entry which is preliminary data.</text>
</comment>
<dbReference type="Gene3D" id="1.10.260.40">
    <property type="entry name" value="lambda repressor-like DNA-binding domains"/>
    <property type="match status" value="1"/>
</dbReference>